<dbReference type="InterPro" id="IPR000326">
    <property type="entry name" value="PAP2/HPO"/>
</dbReference>
<feature type="chain" id="PRO_5040291614" evidence="8">
    <location>
        <begin position="24"/>
        <end position="206"/>
    </location>
</feature>
<dbReference type="EMBL" id="AOSG01000058">
    <property type="protein sequence ID" value="EOR70843.1"/>
    <property type="molecule type" value="Genomic_DNA"/>
</dbReference>
<dbReference type="Pfam" id="PF01569">
    <property type="entry name" value="PAP2"/>
    <property type="match status" value="1"/>
</dbReference>
<reference evidence="10 11" key="1">
    <citation type="journal article" date="2013" name="Genome Announc.">
        <title>Draft Genome Sequence of the Lignocellulose Decomposer Thermobifida fusca Strain TM51.</title>
        <authorList>
            <person name="Toth A."/>
            <person name="Barna T."/>
            <person name="Nagy I."/>
            <person name="Horvath B."/>
            <person name="Nagy I."/>
            <person name="Tancsics A."/>
            <person name="Kriszt B."/>
            <person name="Baka E."/>
            <person name="Fekete C."/>
            <person name="Kukolya J."/>
        </authorList>
    </citation>
    <scope>NUCLEOTIDE SEQUENCE [LARGE SCALE GENOMIC DNA]</scope>
    <source>
        <strain evidence="10 11">TM51</strain>
    </source>
</reference>
<evidence type="ECO:0000313" key="11">
    <source>
        <dbReference type="Proteomes" id="UP000014184"/>
    </source>
</evidence>
<comment type="caution">
    <text evidence="10">The sequence shown here is derived from an EMBL/GenBank/DDBJ whole genome shotgun (WGS) entry which is preliminary data.</text>
</comment>
<sequence>MARLGAGACGLLSAFTLLTLVLACSQHGPFGWDTALTETVTAARTPAATKVAVLLHRVGAWPWGALPLTGVLLLPLLRRQWSAALLVVSAWAATSLVAVPAVKWLLDRSRPVDPLVWEDTASYPSGHTAFAAVLAVAASAVCPPRARLPTALCGTVVVAAMAWSRIYLGAHWLTDTVGGALLGSGIGLLCCGLGYLLRQRFRVRPE</sequence>
<gene>
    <name evidence="10" type="ORF">TM51_10707</name>
</gene>
<evidence type="ECO:0000256" key="7">
    <source>
        <dbReference type="SAM" id="Phobius"/>
    </source>
</evidence>
<dbReference type="GO" id="GO:0005886">
    <property type="term" value="C:plasma membrane"/>
    <property type="evidence" value="ECO:0007669"/>
    <property type="project" value="UniProtKB-SubCell"/>
</dbReference>
<dbReference type="PANTHER" id="PTHR14969:SF62">
    <property type="entry name" value="DECAPRENYLPHOSPHORYL-5-PHOSPHORIBOSE PHOSPHATASE RV3807C-RELATED"/>
    <property type="match status" value="1"/>
</dbReference>
<dbReference type="Gene3D" id="1.20.144.10">
    <property type="entry name" value="Phosphatidic acid phosphatase type 2/haloperoxidase"/>
    <property type="match status" value="1"/>
</dbReference>
<evidence type="ECO:0000256" key="4">
    <source>
        <dbReference type="ARBA" id="ARBA00022801"/>
    </source>
</evidence>
<evidence type="ECO:0000259" key="9">
    <source>
        <dbReference type="SMART" id="SM00014"/>
    </source>
</evidence>
<feature type="domain" description="Phosphatidic acid phosphatase type 2/haloperoxidase" evidence="9">
    <location>
        <begin position="84"/>
        <end position="191"/>
    </location>
</feature>
<feature type="transmembrane region" description="Helical" evidence="7">
    <location>
        <begin position="150"/>
        <end position="170"/>
    </location>
</feature>
<keyword evidence="11" id="KW-1185">Reference proteome</keyword>
<dbReference type="RefSeq" id="WP_016188962.1">
    <property type="nucleotide sequence ID" value="NZ_AOSG01000058.1"/>
</dbReference>
<keyword evidence="3 7" id="KW-0812">Transmembrane</keyword>
<feature type="transmembrane region" description="Helical" evidence="7">
    <location>
        <begin position="176"/>
        <end position="197"/>
    </location>
</feature>
<keyword evidence="5 7" id="KW-1133">Transmembrane helix</keyword>
<feature type="transmembrane region" description="Helical" evidence="7">
    <location>
        <begin position="126"/>
        <end position="143"/>
    </location>
</feature>
<evidence type="ECO:0000256" key="8">
    <source>
        <dbReference type="SAM" id="SignalP"/>
    </source>
</evidence>
<evidence type="ECO:0000256" key="3">
    <source>
        <dbReference type="ARBA" id="ARBA00022692"/>
    </source>
</evidence>
<evidence type="ECO:0000313" key="10">
    <source>
        <dbReference type="EMBL" id="EOR70843.1"/>
    </source>
</evidence>
<protein>
    <submittedName>
        <fullName evidence="10">Phosphoesterase, PA-phosphatase related protein</fullName>
    </submittedName>
</protein>
<comment type="subcellular location">
    <subcellularLocation>
        <location evidence="1">Cell membrane</location>
        <topology evidence="1">Multi-pass membrane protein</topology>
    </subcellularLocation>
</comment>
<dbReference type="InterPro" id="IPR036938">
    <property type="entry name" value="PAP2/HPO_sf"/>
</dbReference>
<keyword evidence="8" id="KW-0732">Signal</keyword>
<organism evidence="10 11">
    <name type="scientific">Thermobifida fusca TM51</name>
    <dbReference type="NCBI Taxonomy" id="1169414"/>
    <lineage>
        <taxon>Bacteria</taxon>
        <taxon>Bacillati</taxon>
        <taxon>Actinomycetota</taxon>
        <taxon>Actinomycetes</taxon>
        <taxon>Streptosporangiales</taxon>
        <taxon>Nocardiopsidaceae</taxon>
        <taxon>Thermobifida</taxon>
    </lineage>
</organism>
<dbReference type="Proteomes" id="UP000014184">
    <property type="component" value="Unassembled WGS sequence"/>
</dbReference>
<proteinExistence type="predicted"/>
<feature type="transmembrane region" description="Helical" evidence="7">
    <location>
        <begin position="60"/>
        <end position="77"/>
    </location>
</feature>
<keyword evidence="6 7" id="KW-0472">Membrane</keyword>
<evidence type="ECO:0000256" key="1">
    <source>
        <dbReference type="ARBA" id="ARBA00004651"/>
    </source>
</evidence>
<dbReference type="GO" id="GO:0016787">
    <property type="term" value="F:hydrolase activity"/>
    <property type="evidence" value="ECO:0007669"/>
    <property type="project" value="UniProtKB-KW"/>
</dbReference>
<feature type="transmembrane region" description="Helical" evidence="7">
    <location>
        <begin position="84"/>
        <end position="106"/>
    </location>
</feature>
<keyword evidence="4" id="KW-0378">Hydrolase</keyword>
<evidence type="ECO:0000256" key="2">
    <source>
        <dbReference type="ARBA" id="ARBA00022475"/>
    </source>
</evidence>
<dbReference type="PANTHER" id="PTHR14969">
    <property type="entry name" value="SPHINGOSINE-1-PHOSPHATE PHOSPHOHYDROLASE"/>
    <property type="match status" value="1"/>
</dbReference>
<dbReference type="SUPFAM" id="SSF48317">
    <property type="entry name" value="Acid phosphatase/Vanadium-dependent haloperoxidase"/>
    <property type="match status" value="1"/>
</dbReference>
<keyword evidence="2" id="KW-1003">Cell membrane</keyword>
<name>A0A9P2T9L5_THEFU</name>
<feature type="signal peptide" evidence="8">
    <location>
        <begin position="1"/>
        <end position="23"/>
    </location>
</feature>
<dbReference type="AlphaFoldDB" id="A0A9P2T9L5"/>
<evidence type="ECO:0000256" key="5">
    <source>
        <dbReference type="ARBA" id="ARBA00022989"/>
    </source>
</evidence>
<accession>A0A9P2T9L5</accession>
<dbReference type="PROSITE" id="PS51257">
    <property type="entry name" value="PROKAR_LIPOPROTEIN"/>
    <property type="match status" value="1"/>
</dbReference>
<evidence type="ECO:0000256" key="6">
    <source>
        <dbReference type="ARBA" id="ARBA00023136"/>
    </source>
</evidence>
<dbReference type="SMART" id="SM00014">
    <property type="entry name" value="acidPPc"/>
    <property type="match status" value="1"/>
</dbReference>